<keyword evidence="1" id="KW-0732">Signal</keyword>
<sequence length="182" mass="19335">MKRLVQTFFGVLVAPWLASAVWAADPPAQSFTFEPAVTGATAAAYCMAKHPYQILDSQRAGLYTKDGYELVASPGVVGAVRRNFVLDRSTDQQDEGANQSCARACTQFGKAWNMVGKSLRQKVGDGSVIIPSGLGDLGALVMNDQDFYLGGQTVGAVGSRGNTWQSSDVAQADYCCCHAVSQ</sequence>
<reference evidence="2 3" key="1">
    <citation type="submission" date="2021-04" db="EMBL/GenBank/DDBJ databases">
        <title>The genome sequence of type strain Ideonella paludis KCTC 32238.</title>
        <authorList>
            <person name="Liu Y."/>
        </authorList>
    </citation>
    <scope>NUCLEOTIDE SEQUENCE [LARGE SCALE GENOMIC DNA]</scope>
    <source>
        <strain evidence="2 3">KCTC 32238</strain>
    </source>
</reference>
<dbReference type="EMBL" id="JAGQDG010000009">
    <property type="protein sequence ID" value="MBQ0937603.1"/>
    <property type="molecule type" value="Genomic_DNA"/>
</dbReference>
<evidence type="ECO:0000256" key="1">
    <source>
        <dbReference type="SAM" id="SignalP"/>
    </source>
</evidence>
<dbReference type="Proteomes" id="UP000672097">
    <property type="component" value="Unassembled WGS sequence"/>
</dbReference>
<evidence type="ECO:0000313" key="3">
    <source>
        <dbReference type="Proteomes" id="UP000672097"/>
    </source>
</evidence>
<feature type="chain" id="PRO_5046976580" evidence="1">
    <location>
        <begin position="24"/>
        <end position="182"/>
    </location>
</feature>
<proteinExistence type="predicted"/>
<name>A0ABS5E2J5_9BURK</name>
<comment type="caution">
    <text evidence="2">The sequence shown here is derived from an EMBL/GenBank/DDBJ whole genome shotgun (WGS) entry which is preliminary data.</text>
</comment>
<organism evidence="2 3">
    <name type="scientific">Ideonella paludis</name>
    <dbReference type="NCBI Taxonomy" id="1233411"/>
    <lineage>
        <taxon>Bacteria</taxon>
        <taxon>Pseudomonadati</taxon>
        <taxon>Pseudomonadota</taxon>
        <taxon>Betaproteobacteria</taxon>
        <taxon>Burkholderiales</taxon>
        <taxon>Sphaerotilaceae</taxon>
        <taxon>Ideonella</taxon>
    </lineage>
</organism>
<evidence type="ECO:0000313" key="2">
    <source>
        <dbReference type="EMBL" id="MBQ0937603.1"/>
    </source>
</evidence>
<feature type="signal peptide" evidence="1">
    <location>
        <begin position="1"/>
        <end position="23"/>
    </location>
</feature>
<dbReference type="RefSeq" id="WP_210811213.1">
    <property type="nucleotide sequence ID" value="NZ_JAGQDG010000009.1"/>
</dbReference>
<gene>
    <name evidence="2" type="ORF">KAK11_19920</name>
</gene>
<protein>
    <submittedName>
        <fullName evidence="2">Uncharacterized protein</fullName>
    </submittedName>
</protein>
<accession>A0ABS5E2J5</accession>
<keyword evidence="3" id="KW-1185">Reference proteome</keyword>